<evidence type="ECO:0000313" key="5">
    <source>
        <dbReference type="Proteomes" id="UP000481861"/>
    </source>
</evidence>
<dbReference type="PANTHER" id="PTHR45708:SF49">
    <property type="entry name" value="ENDOCHITINASE"/>
    <property type="match status" value="1"/>
</dbReference>
<gene>
    <name evidence="4" type="ORF">BDV95DRAFT_610457</name>
</gene>
<keyword evidence="5" id="KW-1185">Reference proteome</keyword>
<keyword evidence="2" id="KW-0326">Glycosidase</keyword>
<dbReference type="SUPFAM" id="SSF51445">
    <property type="entry name" value="(Trans)glycosidases"/>
    <property type="match status" value="1"/>
</dbReference>
<evidence type="ECO:0000313" key="4">
    <source>
        <dbReference type="EMBL" id="KAF2868041.1"/>
    </source>
</evidence>
<proteinExistence type="predicted"/>
<dbReference type="GO" id="GO:0005576">
    <property type="term" value="C:extracellular region"/>
    <property type="evidence" value="ECO:0007669"/>
    <property type="project" value="TreeGrafter"/>
</dbReference>
<evidence type="ECO:0000256" key="3">
    <source>
        <dbReference type="SAM" id="SignalP"/>
    </source>
</evidence>
<name>A0A7C8M520_9PLEO</name>
<dbReference type="Proteomes" id="UP000481861">
    <property type="component" value="Unassembled WGS sequence"/>
</dbReference>
<feature type="chain" id="PRO_5028941803" evidence="3">
    <location>
        <begin position="21"/>
        <end position="310"/>
    </location>
</feature>
<dbReference type="InterPro" id="IPR017853">
    <property type="entry name" value="GH"/>
</dbReference>
<dbReference type="EMBL" id="JAADJZ010000021">
    <property type="protein sequence ID" value="KAF2868041.1"/>
    <property type="molecule type" value="Genomic_DNA"/>
</dbReference>
<comment type="caution">
    <text evidence="4">The sequence shown here is derived from an EMBL/GenBank/DDBJ whole genome shotgun (WGS) entry which is preliminary data.</text>
</comment>
<evidence type="ECO:0000256" key="2">
    <source>
        <dbReference type="ARBA" id="ARBA00023295"/>
    </source>
</evidence>
<dbReference type="PANTHER" id="PTHR45708">
    <property type="entry name" value="ENDOCHITINASE"/>
    <property type="match status" value="1"/>
</dbReference>
<sequence>MSSFTRVAAVAAGLFASVYATFDAASSKNVAIDDSVVIVNIAFINQFPKFEGDYPGSNFANACGEEMYILPDGTTSKRSNCPSIGDGIRFATKSRSILLNFSGAPSDRKHLNGLPTVNHDRSVTRQSMGLNLDIESFMAPAPFPEYMYANYDAFVSHLKDNLFPTGPGQYYISGAPQCVIPDARLANAISKSHFDFIFVQFYNTRQCSARAGYNGLAGTATGFTFDGWVAWLKANSANQCGKIFLGIANELIAYISNKHSDIFSGVMMWEATVSARNKICDKGYSTWIKDILTRKNGGTAFIGSQRFMWS</sequence>
<accession>A0A7C8M520</accession>
<feature type="signal peptide" evidence="3">
    <location>
        <begin position="1"/>
        <end position="20"/>
    </location>
</feature>
<dbReference type="GO" id="GO:0004568">
    <property type="term" value="F:chitinase activity"/>
    <property type="evidence" value="ECO:0007669"/>
    <property type="project" value="TreeGrafter"/>
</dbReference>
<dbReference type="InterPro" id="IPR050542">
    <property type="entry name" value="Glycosyl_Hydrlase18_Chitinase"/>
</dbReference>
<evidence type="ECO:0000256" key="1">
    <source>
        <dbReference type="ARBA" id="ARBA00022801"/>
    </source>
</evidence>
<dbReference type="AlphaFoldDB" id="A0A7C8M520"/>
<organism evidence="4 5">
    <name type="scientific">Massariosphaeria phaeospora</name>
    <dbReference type="NCBI Taxonomy" id="100035"/>
    <lineage>
        <taxon>Eukaryota</taxon>
        <taxon>Fungi</taxon>
        <taxon>Dikarya</taxon>
        <taxon>Ascomycota</taxon>
        <taxon>Pezizomycotina</taxon>
        <taxon>Dothideomycetes</taxon>
        <taxon>Pleosporomycetidae</taxon>
        <taxon>Pleosporales</taxon>
        <taxon>Pleosporales incertae sedis</taxon>
        <taxon>Massariosphaeria</taxon>
    </lineage>
</organism>
<protein>
    <submittedName>
        <fullName evidence="4">Glycoside hydrolase superfamily</fullName>
    </submittedName>
</protein>
<reference evidence="4 5" key="1">
    <citation type="submission" date="2020-01" db="EMBL/GenBank/DDBJ databases">
        <authorList>
            <consortium name="DOE Joint Genome Institute"/>
            <person name="Haridas S."/>
            <person name="Albert R."/>
            <person name="Binder M."/>
            <person name="Bloem J."/>
            <person name="Labutti K."/>
            <person name="Salamov A."/>
            <person name="Andreopoulos B."/>
            <person name="Baker S.E."/>
            <person name="Barry K."/>
            <person name="Bills G."/>
            <person name="Bluhm B.H."/>
            <person name="Cannon C."/>
            <person name="Castanera R."/>
            <person name="Culley D.E."/>
            <person name="Daum C."/>
            <person name="Ezra D."/>
            <person name="Gonzalez J.B."/>
            <person name="Henrissat B."/>
            <person name="Kuo A."/>
            <person name="Liang C."/>
            <person name="Lipzen A."/>
            <person name="Lutzoni F."/>
            <person name="Magnuson J."/>
            <person name="Mondo S."/>
            <person name="Nolan M."/>
            <person name="Ohm R."/>
            <person name="Pangilinan J."/>
            <person name="Park H.-J.H."/>
            <person name="Ramirez L."/>
            <person name="Alfaro M."/>
            <person name="Sun H."/>
            <person name="Tritt A."/>
            <person name="Yoshinaga Y."/>
            <person name="Zwiers L.-H.L."/>
            <person name="Turgeon B.G."/>
            <person name="Goodwin S.B."/>
            <person name="Spatafora J.W."/>
            <person name="Crous P.W."/>
            <person name="Grigoriev I.V."/>
        </authorList>
    </citation>
    <scope>NUCLEOTIDE SEQUENCE [LARGE SCALE GENOMIC DNA]</scope>
    <source>
        <strain evidence="4 5">CBS 611.86</strain>
    </source>
</reference>
<dbReference type="OrthoDB" id="6020543at2759"/>
<keyword evidence="3" id="KW-0732">Signal</keyword>
<keyword evidence="1 4" id="KW-0378">Hydrolase</keyword>
<dbReference type="Gene3D" id="3.20.20.80">
    <property type="entry name" value="Glycosidases"/>
    <property type="match status" value="1"/>
</dbReference>